<dbReference type="Pfam" id="PF03880">
    <property type="entry name" value="DbpA"/>
    <property type="match status" value="1"/>
</dbReference>
<dbReference type="InterPro" id="IPR014014">
    <property type="entry name" value="RNA_helicase_DEAD_Q_motif"/>
</dbReference>
<dbReference type="InterPro" id="IPR014001">
    <property type="entry name" value="Helicase_ATP-bd"/>
</dbReference>
<evidence type="ECO:0000256" key="2">
    <source>
        <dbReference type="ARBA" id="ARBA00022801"/>
    </source>
</evidence>
<keyword evidence="2 8" id="KW-0378">Hydrolase</keyword>
<evidence type="ECO:0000313" key="8">
    <source>
        <dbReference type="EMBL" id="MPL96379.1"/>
    </source>
</evidence>
<gene>
    <name evidence="8" type="primary">cshA_10</name>
    <name evidence="8" type="ORF">SDC9_42557</name>
</gene>
<dbReference type="SMART" id="SM00490">
    <property type="entry name" value="HELICc"/>
    <property type="match status" value="1"/>
</dbReference>
<keyword evidence="1" id="KW-0547">Nucleotide-binding</keyword>
<dbReference type="Pfam" id="PF00271">
    <property type="entry name" value="Helicase_C"/>
    <property type="match status" value="1"/>
</dbReference>
<proteinExistence type="predicted"/>
<dbReference type="Pfam" id="PF00270">
    <property type="entry name" value="DEAD"/>
    <property type="match status" value="1"/>
</dbReference>
<organism evidence="8">
    <name type="scientific">bioreactor metagenome</name>
    <dbReference type="NCBI Taxonomy" id="1076179"/>
    <lineage>
        <taxon>unclassified sequences</taxon>
        <taxon>metagenomes</taxon>
        <taxon>ecological metagenomes</taxon>
    </lineage>
</organism>
<evidence type="ECO:0000256" key="4">
    <source>
        <dbReference type="ARBA" id="ARBA00022840"/>
    </source>
</evidence>
<name>A0A644VY82_9ZZZZ</name>
<dbReference type="InterPro" id="IPR005580">
    <property type="entry name" value="DbpA/CsdA_RNA-bd_dom"/>
</dbReference>
<protein>
    <submittedName>
        <fullName evidence="8">DEAD-box ATP-dependent RNA helicase CshA</fullName>
        <ecNumber evidence="8">3.6.4.13</ecNumber>
    </submittedName>
</protein>
<dbReference type="EC" id="3.6.4.13" evidence="8"/>
<dbReference type="InterPro" id="IPR012677">
    <property type="entry name" value="Nucleotide-bd_a/b_plait_sf"/>
</dbReference>
<dbReference type="CDD" id="cd18787">
    <property type="entry name" value="SF2_C_DEAD"/>
    <property type="match status" value="1"/>
</dbReference>
<dbReference type="GO" id="GO:0003724">
    <property type="term" value="F:RNA helicase activity"/>
    <property type="evidence" value="ECO:0007669"/>
    <property type="project" value="UniProtKB-EC"/>
</dbReference>
<dbReference type="InterPro" id="IPR001650">
    <property type="entry name" value="Helicase_C-like"/>
</dbReference>
<feature type="domain" description="DEAD-box RNA helicase Q" evidence="7">
    <location>
        <begin position="4"/>
        <end position="32"/>
    </location>
</feature>
<dbReference type="InterPro" id="IPR011545">
    <property type="entry name" value="DEAD/DEAH_box_helicase_dom"/>
</dbReference>
<dbReference type="InterPro" id="IPR027417">
    <property type="entry name" value="P-loop_NTPase"/>
</dbReference>
<dbReference type="PANTHER" id="PTHR47959:SF1">
    <property type="entry name" value="ATP-DEPENDENT RNA HELICASE DBPA"/>
    <property type="match status" value="1"/>
</dbReference>
<feature type="domain" description="Helicase C-terminal" evidence="6">
    <location>
        <begin position="218"/>
        <end position="379"/>
    </location>
</feature>
<accession>A0A644VY82</accession>
<feature type="domain" description="Helicase ATP-binding" evidence="5">
    <location>
        <begin position="35"/>
        <end position="207"/>
    </location>
</feature>
<reference evidence="8" key="1">
    <citation type="submission" date="2019-08" db="EMBL/GenBank/DDBJ databases">
        <authorList>
            <person name="Kucharzyk K."/>
            <person name="Murdoch R.W."/>
            <person name="Higgins S."/>
            <person name="Loffler F."/>
        </authorList>
    </citation>
    <scope>NUCLEOTIDE SEQUENCE</scope>
</reference>
<evidence type="ECO:0000259" key="7">
    <source>
        <dbReference type="PROSITE" id="PS51195"/>
    </source>
</evidence>
<dbReference type="Gene3D" id="3.30.70.330">
    <property type="match status" value="1"/>
</dbReference>
<dbReference type="PANTHER" id="PTHR47959">
    <property type="entry name" value="ATP-DEPENDENT RNA HELICASE RHLE-RELATED"/>
    <property type="match status" value="1"/>
</dbReference>
<dbReference type="SMART" id="SM00487">
    <property type="entry name" value="DEXDc"/>
    <property type="match status" value="1"/>
</dbReference>
<dbReference type="InterPro" id="IPR044742">
    <property type="entry name" value="DEAD/DEAH_RhlB"/>
</dbReference>
<dbReference type="PROSITE" id="PS51195">
    <property type="entry name" value="Q_MOTIF"/>
    <property type="match status" value="1"/>
</dbReference>
<evidence type="ECO:0000259" key="5">
    <source>
        <dbReference type="PROSITE" id="PS51192"/>
    </source>
</evidence>
<dbReference type="GO" id="GO:0003676">
    <property type="term" value="F:nucleic acid binding"/>
    <property type="evidence" value="ECO:0007669"/>
    <property type="project" value="InterPro"/>
</dbReference>
<dbReference type="CDD" id="cd00268">
    <property type="entry name" value="DEADc"/>
    <property type="match status" value="1"/>
</dbReference>
<dbReference type="GO" id="GO:0005829">
    <property type="term" value="C:cytosol"/>
    <property type="evidence" value="ECO:0007669"/>
    <property type="project" value="TreeGrafter"/>
</dbReference>
<dbReference type="PROSITE" id="PS51194">
    <property type="entry name" value="HELICASE_CTER"/>
    <property type="match status" value="1"/>
</dbReference>
<dbReference type="InterPro" id="IPR050079">
    <property type="entry name" value="DEAD_box_RNA_helicase"/>
</dbReference>
<sequence>MTNIPFSQLSLTPKVERAIAEMGFDLATPIQSEAIPLIRTGIDVIARSQTGTGKTIAYAIPAIERVDTHEEKDTVQVLILCPTRELAQQATEEIRKVARFKTGIRPVEIYGGTAIDRQCIRLRRANIVIGTPGRIMDHMRRKTLKLSHVKMVVLDEADEMLNMGFKEDIETILKDIPEDRQTVLFSATMPPAILKLTQEFQRDPRLIEINKDQVTIEDIEQRYIDVPHNRKKDALLALLQFHEPKRAIIFCNTKKMVDELTELLLSHHFSAESIHSDIKQFQRTSVMQDFKQGRTAILIATDIAARGIDVSDVDFVINFDLPANSEYYVHRIGRTGRAGKSGCSITLCSGRREISAMRNIALDAKSDIARVELPTSDEMKKLNSAKLLFMMEEALKGKPQPVYSELADRLVERGYSMGSIAAAAMQICFENNAPPAQVPAPTPYVPEPTPKVKRDAGGVRLKPARYELILINIGSNHHVAVNHIIGAVTERTGLSSKDIGKVEIFPDQSVVEIPAGHSDEVVEAMLGCKITGRPVKTEKLTETK</sequence>
<dbReference type="AlphaFoldDB" id="A0A644VY82"/>
<evidence type="ECO:0000256" key="1">
    <source>
        <dbReference type="ARBA" id="ARBA00022741"/>
    </source>
</evidence>
<dbReference type="PROSITE" id="PS00039">
    <property type="entry name" value="DEAD_ATP_HELICASE"/>
    <property type="match status" value="1"/>
</dbReference>
<comment type="caution">
    <text evidence="8">The sequence shown here is derived from an EMBL/GenBank/DDBJ whole genome shotgun (WGS) entry which is preliminary data.</text>
</comment>
<dbReference type="SUPFAM" id="SSF52540">
    <property type="entry name" value="P-loop containing nucleoside triphosphate hydrolases"/>
    <property type="match status" value="1"/>
</dbReference>
<dbReference type="GO" id="GO:0016787">
    <property type="term" value="F:hydrolase activity"/>
    <property type="evidence" value="ECO:0007669"/>
    <property type="project" value="UniProtKB-KW"/>
</dbReference>
<keyword evidence="3 8" id="KW-0347">Helicase</keyword>
<dbReference type="Gene3D" id="3.40.50.300">
    <property type="entry name" value="P-loop containing nucleotide triphosphate hydrolases"/>
    <property type="match status" value="2"/>
</dbReference>
<evidence type="ECO:0000256" key="3">
    <source>
        <dbReference type="ARBA" id="ARBA00022806"/>
    </source>
</evidence>
<dbReference type="PROSITE" id="PS51192">
    <property type="entry name" value="HELICASE_ATP_BIND_1"/>
    <property type="match status" value="1"/>
</dbReference>
<dbReference type="InterPro" id="IPR000629">
    <property type="entry name" value="RNA-helicase_DEAD-box_CS"/>
</dbReference>
<dbReference type="EMBL" id="VSSQ01000507">
    <property type="protein sequence ID" value="MPL96379.1"/>
    <property type="molecule type" value="Genomic_DNA"/>
</dbReference>
<evidence type="ECO:0000259" key="6">
    <source>
        <dbReference type="PROSITE" id="PS51194"/>
    </source>
</evidence>
<dbReference type="GO" id="GO:0005524">
    <property type="term" value="F:ATP binding"/>
    <property type="evidence" value="ECO:0007669"/>
    <property type="project" value="UniProtKB-KW"/>
</dbReference>
<keyword evidence="4" id="KW-0067">ATP-binding</keyword>